<dbReference type="Proteomes" id="UP000275461">
    <property type="component" value="Unassembled WGS sequence"/>
</dbReference>
<proteinExistence type="predicted"/>
<comment type="caution">
    <text evidence="1">The sequence shown here is derived from an EMBL/GenBank/DDBJ whole genome shotgun (WGS) entry which is preliminary data.</text>
</comment>
<dbReference type="InterPro" id="IPR006837">
    <property type="entry name" value="Divergent_DAC"/>
</dbReference>
<dbReference type="GO" id="GO:0005975">
    <property type="term" value="P:carbohydrate metabolic process"/>
    <property type="evidence" value="ECO:0007669"/>
    <property type="project" value="InterPro"/>
</dbReference>
<dbReference type="InterPro" id="IPR011330">
    <property type="entry name" value="Glyco_hydro/deAcase_b/a-brl"/>
</dbReference>
<accession>A0A498C5C1</accession>
<reference evidence="1 2" key="1">
    <citation type="submission" date="2018-10" db="EMBL/GenBank/DDBJ databases">
        <title>Genomic Encyclopedia of Type Strains, Phase IV (KMG-IV): sequencing the most valuable type-strain genomes for metagenomic binning, comparative biology and taxonomic classification.</title>
        <authorList>
            <person name="Goeker M."/>
        </authorList>
    </citation>
    <scope>NUCLEOTIDE SEQUENCE [LARGE SCALE GENOMIC DNA]</scope>
    <source>
        <strain evidence="1 2">DSM 12769</strain>
    </source>
</reference>
<dbReference type="EMBL" id="RCDA01000003">
    <property type="protein sequence ID" value="RLK48180.1"/>
    <property type="molecule type" value="Genomic_DNA"/>
</dbReference>
<dbReference type="PANTHER" id="PTHR30105:SF2">
    <property type="entry name" value="DIVERGENT POLYSACCHARIDE DEACETYLASE SUPERFAMILY"/>
    <property type="match status" value="1"/>
</dbReference>
<dbReference type="CDD" id="cd10936">
    <property type="entry name" value="CE4_DAC2"/>
    <property type="match status" value="1"/>
</dbReference>
<gene>
    <name evidence="1" type="ORF">DFR31_2057</name>
</gene>
<evidence type="ECO:0000313" key="2">
    <source>
        <dbReference type="Proteomes" id="UP000275461"/>
    </source>
</evidence>
<dbReference type="OrthoDB" id="9784811at2"/>
<keyword evidence="2" id="KW-1185">Reference proteome</keyword>
<dbReference type="SUPFAM" id="SSF88713">
    <property type="entry name" value="Glycoside hydrolase/deacetylase"/>
    <property type="match status" value="1"/>
</dbReference>
<dbReference type="RefSeq" id="WP_121442587.1">
    <property type="nucleotide sequence ID" value="NZ_RCDA01000003.1"/>
</dbReference>
<protein>
    <recommendedName>
        <fullName evidence="3">Divergent polysaccharide deacetylase</fullName>
    </recommendedName>
</protein>
<organism evidence="1 2">
    <name type="scientific">Alkalispirillum mobile</name>
    <dbReference type="NCBI Taxonomy" id="85925"/>
    <lineage>
        <taxon>Bacteria</taxon>
        <taxon>Pseudomonadati</taxon>
        <taxon>Pseudomonadota</taxon>
        <taxon>Gammaproteobacteria</taxon>
        <taxon>Chromatiales</taxon>
        <taxon>Ectothiorhodospiraceae</taxon>
        <taxon>Alkalispirillum</taxon>
    </lineage>
</organism>
<dbReference type="Gene3D" id="3.20.20.370">
    <property type="entry name" value="Glycoside hydrolase/deacetylase"/>
    <property type="match status" value="1"/>
</dbReference>
<name>A0A498C5C1_9GAMM</name>
<dbReference type="PANTHER" id="PTHR30105">
    <property type="entry name" value="UNCHARACTERIZED YIBQ-RELATED"/>
    <property type="match status" value="1"/>
</dbReference>
<evidence type="ECO:0000313" key="1">
    <source>
        <dbReference type="EMBL" id="RLK48180.1"/>
    </source>
</evidence>
<dbReference type="AlphaFoldDB" id="A0A498C5C1"/>
<sequence>MRTGGADRQREWQRPWWQGLLCGLMLWLVGAAQADEPVRVAVIIDDMGDHRALGERTVDLPGPITCSVLPHTPHARPLAEACYRAGKEVMLHVPMQAKNGADRGPGGVDIHMDQAAVEQAVADDLAAVPHVRGVNNHMGSLYTRHPGNMRWFLEALRAEGDYYFVDSRTTPRSVAGQVAQETGVPALDRHVFLDHDRDEDTIRYHFRRLVRLAERTGYGIAIGHPYPETLAVLEEVLPELAGAGIKLVPVSRLVELHGQEEENSHE</sequence>
<dbReference type="Pfam" id="PF04748">
    <property type="entry name" value="Polysacc_deac_2"/>
    <property type="match status" value="1"/>
</dbReference>
<evidence type="ECO:0008006" key="3">
    <source>
        <dbReference type="Google" id="ProtNLM"/>
    </source>
</evidence>